<comment type="caution">
    <text evidence="1">The sequence shown here is derived from an EMBL/GenBank/DDBJ whole genome shotgun (WGS) entry which is preliminary data.</text>
</comment>
<organism evidence="1 2">
    <name type="scientific">Paenibacillus gyeongsangnamensis</name>
    <dbReference type="NCBI Taxonomy" id="3388067"/>
    <lineage>
        <taxon>Bacteria</taxon>
        <taxon>Bacillati</taxon>
        <taxon>Bacillota</taxon>
        <taxon>Bacilli</taxon>
        <taxon>Bacillales</taxon>
        <taxon>Paenibacillaceae</taxon>
        <taxon>Paenibacillus</taxon>
    </lineage>
</organism>
<dbReference type="EMBL" id="JAQAGZ010000001">
    <property type="protein sequence ID" value="MCZ8511321.1"/>
    <property type="molecule type" value="Genomic_DNA"/>
</dbReference>
<dbReference type="Proteomes" id="UP001527882">
    <property type="component" value="Unassembled WGS sequence"/>
</dbReference>
<name>A0ABT4Q3A8_9BACL</name>
<evidence type="ECO:0000313" key="1">
    <source>
        <dbReference type="EMBL" id="MCZ8511321.1"/>
    </source>
</evidence>
<gene>
    <name evidence="1" type="ORF">O9H85_02480</name>
</gene>
<dbReference type="RefSeq" id="WP_269879679.1">
    <property type="nucleotide sequence ID" value="NZ_JAQAGZ010000001.1"/>
</dbReference>
<reference evidence="1 2" key="1">
    <citation type="submission" date="2022-12" db="EMBL/GenBank/DDBJ databases">
        <title>Draft genome sequence of Paenibacillus sp. dW9.</title>
        <authorList>
            <person name="Choi E.-W."/>
            <person name="Kim D.-U."/>
        </authorList>
    </citation>
    <scope>NUCLEOTIDE SEQUENCE [LARGE SCALE GENOMIC DNA]</scope>
    <source>
        <strain evidence="2">dW9</strain>
    </source>
</reference>
<sequence>MSANPITRRSRPVRDDRTLESLIHCLGIAMFLEKEAVVTVWSDFEDQTFQGNITKLDKQLKSIKIQNKNEYAWVDFEQVLKIEIVNKEE</sequence>
<evidence type="ECO:0000313" key="2">
    <source>
        <dbReference type="Proteomes" id="UP001527882"/>
    </source>
</evidence>
<proteinExistence type="predicted"/>
<protein>
    <submittedName>
        <fullName evidence="1">YolD-like family protein</fullName>
    </submittedName>
</protein>
<dbReference type="InterPro" id="IPR014962">
    <property type="entry name" value="YolD"/>
</dbReference>
<accession>A0ABT4Q3A8</accession>
<dbReference type="Pfam" id="PF08863">
    <property type="entry name" value="YolD"/>
    <property type="match status" value="1"/>
</dbReference>
<keyword evidence="2" id="KW-1185">Reference proteome</keyword>